<dbReference type="AlphaFoldDB" id="A0A9D1AFS5"/>
<sequence>MSVASSVIERNTYLQQPAQTEAAGVDADRLHNSRMRNNLARLLDPANTTQDVVASIDAEGTNVIRTTPVEVEPEEPRSAHDMLYGPRRATKATVTRGIVAQNTQAERQPVFMVTNARADADIFRADNPINAIGALNEPIINRQAYASTPAEAYAAARAIAAATAPVAPAPAVQQIQVPESESEDLRPTATTIQYQTIGADGTVIIDSPARAKQEGEIDRPAEREENVKKLTLSRRDKTIIGIIVGLIMAVFVLIIVNSAVISNLNNDIDRLEGMAETARTEMSSAASEYENLTSRESIYNLAVEMGWID</sequence>
<keyword evidence="1" id="KW-0175">Coiled coil</keyword>
<evidence type="ECO:0000313" key="3">
    <source>
        <dbReference type="EMBL" id="HIR39265.1"/>
    </source>
</evidence>
<dbReference type="EMBL" id="DVHB01000049">
    <property type="protein sequence ID" value="HIR39265.1"/>
    <property type="molecule type" value="Genomic_DNA"/>
</dbReference>
<gene>
    <name evidence="3" type="ORF">IAB90_02680</name>
</gene>
<keyword evidence="2" id="KW-0472">Membrane</keyword>
<keyword evidence="2" id="KW-0812">Transmembrane</keyword>
<evidence type="ECO:0000256" key="1">
    <source>
        <dbReference type="SAM" id="Coils"/>
    </source>
</evidence>
<comment type="caution">
    <text evidence="3">The sequence shown here is derived from an EMBL/GenBank/DDBJ whole genome shotgun (WGS) entry which is preliminary data.</text>
</comment>
<proteinExistence type="predicted"/>
<name>A0A9D1AFS5_9FIRM</name>
<feature type="coiled-coil region" evidence="1">
    <location>
        <begin position="261"/>
        <end position="295"/>
    </location>
</feature>
<evidence type="ECO:0000313" key="4">
    <source>
        <dbReference type="Proteomes" id="UP000824179"/>
    </source>
</evidence>
<protein>
    <submittedName>
        <fullName evidence="3">Uncharacterized protein</fullName>
    </submittedName>
</protein>
<accession>A0A9D1AFS5</accession>
<feature type="transmembrane region" description="Helical" evidence="2">
    <location>
        <begin position="238"/>
        <end position="261"/>
    </location>
</feature>
<keyword evidence="2" id="KW-1133">Transmembrane helix</keyword>
<organism evidence="3 4">
    <name type="scientific">Candidatus Coproplasma stercoripullorum</name>
    <dbReference type="NCBI Taxonomy" id="2840751"/>
    <lineage>
        <taxon>Bacteria</taxon>
        <taxon>Bacillati</taxon>
        <taxon>Bacillota</taxon>
        <taxon>Clostridia</taxon>
        <taxon>Eubacteriales</taxon>
        <taxon>Candidatus Coproplasma</taxon>
    </lineage>
</organism>
<dbReference type="Proteomes" id="UP000824179">
    <property type="component" value="Unassembled WGS sequence"/>
</dbReference>
<evidence type="ECO:0000256" key="2">
    <source>
        <dbReference type="SAM" id="Phobius"/>
    </source>
</evidence>
<reference evidence="3" key="2">
    <citation type="journal article" date="2021" name="PeerJ">
        <title>Extensive microbial diversity within the chicken gut microbiome revealed by metagenomics and culture.</title>
        <authorList>
            <person name="Gilroy R."/>
            <person name="Ravi A."/>
            <person name="Getino M."/>
            <person name="Pursley I."/>
            <person name="Horton D.L."/>
            <person name="Alikhan N.F."/>
            <person name="Baker D."/>
            <person name="Gharbi K."/>
            <person name="Hall N."/>
            <person name="Watson M."/>
            <person name="Adriaenssens E.M."/>
            <person name="Foster-Nyarko E."/>
            <person name="Jarju S."/>
            <person name="Secka A."/>
            <person name="Antonio M."/>
            <person name="Oren A."/>
            <person name="Chaudhuri R.R."/>
            <person name="La Ragione R."/>
            <person name="Hildebrand F."/>
            <person name="Pallen M.J."/>
        </authorList>
    </citation>
    <scope>NUCLEOTIDE SEQUENCE</scope>
    <source>
        <strain evidence="3">ChiW25-3613</strain>
    </source>
</reference>
<reference evidence="3" key="1">
    <citation type="submission" date="2020-10" db="EMBL/GenBank/DDBJ databases">
        <authorList>
            <person name="Gilroy R."/>
        </authorList>
    </citation>
    <scope>NUCLEOTIDE SEQUENCE</scope>
    <source>
        <strain evidence="3">ChiW25-3613</strain>
    </source>
</reference>